<sequence length="1911" mass="213618">MTHLLKSLLEGLTSPLLDYVAGSYMIIAQLTRRTQLSPQIFYGIVDKIAECSQPKLHSECVLLLVLLYQTQHSKKLPFVSAHTVERLARHSWFPEVLRQLREAAVNIMPFFLPLLRATLSAVQSKTGDRTDLCNFAGELLEVLDENVAQHVIQTTIETFDVDGLAASEKRSSEDEKDVEIGIVDTEEMVSWYAGFLKSLENRYAKSYDAVIRKVLGKDGGSSKEATALRTLLGVAGREDIPLGGTDLFEKIHHPNAAVRTEAVQYLVKNYNSLQERDKDLACSALTARLRDDNAKVVRMTLTLPTETLVELLGADAALEELISLAMQYLDKSGKVSLEVSCLLVQHLCSGLLHANSELAEIRILLTLLPFLMPVKDKEIDVMIELIKQHSFINKCKFLAALIRELKSRGSTNTLTDICSAFLKCLSENRELLPDVELLLEATQKVDPANRKPVHMLLLLLMLVSSVLERPTPALSQQILDVAVLYSEQFQVARVKGDMLVIDGTVMADCVTAARAGCFPLVVFLYSVLQLSRHTLFPDILKSEQESWWDLEHRGKTRKDNELTLRFAVRVLEVLLTGCGVRYKDVRMQYAACLKEFFKVSFPTSVSQVKFLCSVIAYPGSEHGVVGWSELRLRCLRLVAAILRQSDDSISWALRLKETVVPALMTAAANPLAPIRHAALDCLLVLASSIGAGLDSNTYIPLLEAVKDRREEIMLDADQLSLVMYTVLSPDPAVQSLLKPSQQPQLAAALNALLTCITSIKTPLYISMGLLDILASVNSQEIFHRLLPVGRRILERGQESSGWLDFNSSTIFRNIVQRLTSDTAMCLERLDCWKFVQTAIMDWKTVLQDTQGKTFPAILMMQQISREVFEALDESLQQQLLTQLVVAATDSEISEVASTAGRVVKKIVLNSKLVAERLEKMNNAQVKHQPIVSPGGMILRSRRKVNQILSHELLKTEEWRYGVTLLEWVQSKKKLQSTELLLSPLFSLLNKCLEFDEQPPVEYSKQLVLSCLLHCCQKLSPDSTTVDTVMKQALNVETLVQCIRASQNPQTHHHALLLLAHIAGIMPEQVLHNVLAIFTFMGSSILRQDDAYSFQVISKIVDTIIPILVKASEGVVEHSSDVDSAVCSVLRVFADTALHIPEHRRLVLFHKILTTLGPENSLWLFLCLVLEEHVMRSQEEQTSSGRRDRGELPPRLDFALNLSRTFSPSAVIITCIKMIKYVQSLPVEKEESNRRGIVRKSVSLTLALKLVPGLFNVELHTSKQLRHFKFTICTFLSTLLSSPSFVNQVAAMVDEATHKLEPLYQDLIENMMVYIECVHHQHETAEQQSVKYWSVMLGLAHDILDKVNALLPSTIFLMVIKGLLDHRLPTVRRRAMELLNTRLYQTSFFTSCNHKALYSLLTPLLAVMGSIGDATVKPDLETNQQIAMLSVKLLARHLAPENPSQFKQILERVTELIQSEAVQKNLLASVVLCLAELVSALRAHAIGTLNQFVPAVIKILHAQKELETPNLVLLSVVTATLKIVESLPHFLSPYLDKILVEVSIQLAKWQHIADDNKGIPVVHKLKAIRQKLLSTVAVRVLTPAVSRCYSHLLAQWQYSALGPLLSVLSDSFSTLSSSEFTQLMPEFRAFFISALQFRADCSAEDPDTPVLPDDIAQAEGYVVDALVALVLKLSESAFRPLYYTLFHWATSSDAHKDRAITFYRLSSSIAECLKGLFVLFAGRLVPNAAMLLDRINVCKSSENEAEGQGYEEASAQLLLQYLLQTLYRVFQHDSGQGFVSKERFDALMQPLVDQLENTLGGVEALQSRASSLLTPCLSQFAVAVADDALWKQLNYQILLKTRHDLPQVRLAALEVLCEMAHKLGEDFLPLLPETVPFLAELLEDEEEAVESACQKAVQDLEEVLGEPLKKYF</sequence>
<evidence type="ECO:0000256" key="8">
    <source>
        <dbReference type="RuleBase" id="RU367065"/>
    </source>
</evidence>
<evidence type="ECO:0000313" key="11">
    <source>
        <dbReference type="Proteomes" id="UP000235965"/>
    </source>
</evidence>
<feature type="domain" description="BP28 C-terminal" evidence="9">
    <location>
        <begin position="1616"/>
        <end position="1777"/>
    </location>
</feature>
<evidence type="ECO:0000256" key="2">
    <source>
        <dbReference type="ARBA" id="ARBA00010559"/>
    </source>
</evidence>
<evidence type="ECO:0000256" key="6">
    <source>
        <dbReference type="ARBA" id="ARBA00023274"/>
    </source>
</evidence>
<dbReference type="GO" id="GO:0032040">
    <property type="term" value="C:small-subunit processome"/>
    <property type="evidence" value="ECO:0007669"/>
    <property type="project" value="TreeGrafter"/>
</dbReference>
<dbReference type="GO" id="GO:0030686">
    <property type="term" value="C:90S preribosome"/>
    <property type="evidence" value="ECO:0007669"/>
    <property type="project" value="TreeGrafter"/>
</dbReference>
<evidence type="ECO:0000256" key="4">
    <source>
        <dbReference type="ARBA" id="ARBA00022552"/>
    </source>
</evidence>
<dbReference type="FunCoup" id="A0A2J7R0D6">
    <property type="interactions" value="1799"/>
</dbReference>
<dbReference type="EMBL" id="NEVH01008248">
    <property type="protein sequence ID" value="PNF34299.1"/>
    <property type="molecule type" value="Genomic_DNA"/>
</dbReference>
<keyword evidence="3 8" id="KW-0690">Ribosome biogenesis</keyword>
<keyword evidence="11" id="KW-1185">Reference proteome</keyword>
<dbReference type="Pfam" id="PF12397">
    <property type="entry name" value="U3snoRNP10"/>
    <property type="match status" value="1"/>
</dbReference>
<dbReference type="STRING" id="105785.A0A2J7R0D6"/>
<dbReference type="GO" id="GO:0030515">
    <property type="term" value="F:snoRNA binding"/>
    <property type="evidence" value="ECO:0007669"/>
    <property type="project" value="TreeGrafter"/>
</dbReference>
<dbReference type="InterPro" id="IPR011989">
    <property type="entry name" value="ARM-like"/>
</dbReference>
<dbReference type="GO" id="GO:0045943">
    <property type="term" value="P:positive regulation of transcription by RNA polymerase I"/>
    <property type="evidence" value="ECO:0007669"/>
    <property type="project" value="TreeGrafter"/>
</dbReference>
<dbReference type="PANTHER" id="PTHR13457:SF1">
    <property type="entry name" value="HEAT REPEAT-CONTAINING PROTEIN 1"/>
    <property type="match status" value="1"/>
</dbReference>
<keyword evidence="5 8" id="KW-0539">Nucleus</keyword>
<dbReference type="InterPro" id="IPR012954">
    <property type="entry name" value="BP28_C_dom"/>
</dbReference>
<dbReference type="SUPFAM" id="SSF48371">
    <property type="entry name" value="ARM repeat"/>
    <property type="match status" value="2"/>
</dbReference>
<dbReference type="Gene3D" id="1.25.10.10">
    <property type="entry name" value="Leucine-rich Repeat Variant"/>
    <property type="match status" value="3"/>
</dbReference>
<organism evidence="10 11">
    <name type="scientific">Cryptotermes secundus</name>
    <dbReference type="NCBI Taxonomy" id="105785"/>
    <lineage>
        <taxon>Eukaryota</taxon>
        <taxon>Metazoa</taxon>
        <taxon>Ecdysozoa</taxon>
        <taxon>Arthropoda</taxon>
        <taxon>Hexapoda</taxon>
        <taxon>Insecta</taxon>
        <taxon>Pterygota</taxon>
        <taxon>Neoptera</taxon>
        <taxon>Polyneoptera</taxon>
        <taxon>Dictyoptera</taxon>
        <taxon>Blattodea</taxon>
        <taxon>Blattoidea</taxon>
        <taxon>Termitoidae</taxon>
        <taxon>Kalotermitidae</taxon>
        <taxon>Cryptotermitinae</taxon>
        <taxon>Cryptotermes</taxon>
    </lineage>
</organism>
<reference evidence="10 11" key="1">
    <citation type="submission" date="2017-12" db="EMBL/GenBank/DDBJ databases">
        <title>Hemimetabolous genomes reveal molecular basis of termite eusociality.</title>
        <authorList>
            <person name="Harrison M.C."/>
            <person name="Jongepier E."/>
            <person name="Robertson H.M."/>
            <person name="Arning N."/>
            <person name="Bitard-Feildel T."/>
            <person name="Chao H."/>
            <person name="Childers C.P."/>
            <person name="Dinh H."/>
            <person name="Doddapaneni H."/>
            <person name="Dugan S."/>
            <person name="Gowin J."/>
            <person name="Greiner C."/>
            <person name="Han Y."/>
            <person name="Hu H."/>
            <person name="Hughes D.S.T."/>
            <person name="Huylmans A.-K."/>
            <person name="Kemena C."/>
            <person name="Kremer L.P.M."/>
            <person name="Lee S.L."/>
            <person name="Lopez-Ezquerra A."/>
            <person name="Mallet L."/>
            <person name="Monroy-Kuhn J.M."/>
            <person name="Moser A."/>
            <person name="Murali S.C."/>
            <person name="Muzny D.M."/>
            <person name="Otani S."/>
            <person name="Piulachs M.-D."/>
            <person name="Poelchau M."/>
            <person name="Qu J."/>
            <person name="Schaub F."/>
            <person name="Wada-Katsumata A."/>
            <person name="Worley K.C."/>
            <person name="Xie Q."/>
            <person name="Ylla G."/>
            <person name="Poulsen M."/>
            <person name="Gibbs R.A."/>
            <person name="Schal C."/>
            <person name="Richards S."/>
            <person name="Belles X."/>
            <person name="Korb J."/>
            <person name="Bornberg-Bauer E."/>
        </authorList>
    </citation>
    <scope>NUCLEOTIDE SEQUENCE [LARGE SCALE GENOMIC DNA]</scope>
    <source>
        <tissue evidence="10">Whole body</tissue>
    </source>
</reference>
<comment type="similarity">
    <text evidence="2 8">Belongs to the HEATR1/UTP10 family.</text>
</comment>
<dbReference type="GO" id="GO:0034455">
    <property type="term" value="C:t-UTP complex"/>
    <property type="evidence" value="ECO:0007669"/>
    <property type="project" value="TreeGrafter"/>
</dbReference>
<dbReference type="InterPro" id="IPR021133">
    <property type="entry name" value="HEAT_type_2"/>
</dbReference>
<dbReference type="OrthoDB" id="31183at2759"/>
<dbReference type="InterPro" id="IPR040191">
    <property type="entry name" value="UTP10"/>
</dbReference>
<dbReference type="PANTHER" id="PTHR13457">
    <property type="entry name" value="BAP28"/>
    <property type="match status" value="1"/>
</dbReference>
<dbReference type="InParanoid" id="A0A2J7R0D6"/>
<feature type="repeat" description="HEAT" evidence="7">
    <location>
        <begin position="1873"/>
        <end position="1909"/>
    </location>
</feature>
<dbReference type="SMART" id="SM01036">
    <property type="entry name" value="BP28CT"/>
    <property type="match status" value="1"/>
</dbReference>
<evidence type="ECO:0000256" key="5">
    <source>
        <dbReference type="ARBA" id="ARBA00023242"/>
    </source>
</evidence>
<keyword evidence="4 8" id="KW-0698">rRNA processing</keyword>
<evidence type="ECO:0000259" key="9">
    <source>
        <dbReference type="SMART" id="SM01036"/>
    </source>
</evidence>
<comment type="function">
    <text evidence="8">Involved in nucleolar processing of pre-18S ribosomal RNA.</text>
</comment>
<keyword evidence="6 8" id="KW-0687">Ribonucleoprotein</keyword>
<gene>
    <name evidence="10" type="ORF">B7P43_G16295</name>
</gene>
<dbReference type="Proteomes" id="UP000235965">
    <property type="component" value="Unassembled WGS sequence"/>
</dbReference>
<comment type="caution">
    <text evidence="10">The sequence shown here is derived from an EMBL/GenBank/DDBJ whole genome shotgun (WGS) entry which is preliminary data.</text>
</comment>
<dbReference type="InterPro" id="IPR022125">
    <property type="entry name" value="U3snoRNP10_N"/>
</dbReference>
<dbReference type="PROSITE" id="PS50077">
    <property type="entry name" value="HEAT_REPEAT"/>
    <property type="match status" value="1"/>
</dbReference>
<name>A0A2J7R0D6_9NEOP</name>
<accession>A0A2J7R0D6</accession>
<proteinExistence type="inferred from homology"/>
<dbReference type="Pfam" id="PF08146">
    <property type="entry name" value="BP28CT"/>
    <property type="match status" value="1"/>
</dbReference>
<evidence type="ECO:0000256" key="1">
    <source>
        <dbReference type="ARBA" id="ARBA00004604"/>
    </source>
</evidence>
<evidence type="ECO:0000256" key="3">
    <source>
        <dbReference type="ARBA" id="ARBA00022517"/>
    </source>
</evidence>
<evidence type="ECO:0000313" key="10">
    <source>
        <dbReference type="EMBL" id="PNF34299.1"/>
    </source>
</evidence>
<dbReference type="Pfam" id="PF23243">
    <property type="entry name" value="HEAT_HEATR1"/>
    <property type="match status" value="1"/>
</dbReference>
<evidence type="ECO:0000256" key="7">
    <source>
        <dbReference type="PROSITE-ProRule" id="PRU00103"/>
    </source>
</evidence>
<protein>
    <recommendedName>
        <fullName evidence="8">HEAT repeat-containing protein 1</fullName>
    </recommendedName>
</protein>
<comment type="subcellular location">
    <subcellularLocation>
        <location evidence="1 8">Nucleus</location>
        <location evidence="1 8">Nucleolus</location>
    </subcellularLocation>
</comment>
<dbReference type="GO" id="GO:0000462">
    <property type="term" value="P:maturation of SSU-rRNA from tricistronic rRNA transcript (SSU-rRNA, 5.8S rRNA, LSU-rRNA)"/>
    <property type="evidence" value="ECO:0007669"/>
    <property type="project" value="TreeGrafter"/>
</dbReference>
<dbReference type="InterPro" id="IPR056473">
    <property type="entry name" value="HEAT_Utp10/HEAT1"/>
</dbReference>
<dbReference type="InterPro" id="IPR016024">
    <property type="entry name" value="ARM-type_fold"/>
</dbReference>